<dbReference type="CDD" id="cd10527">
    <property type="entry name" value="SET_LSMT"/>
    <property type="match status" value="1"/>
</dbReference>
<dbReference type="GeneID" id="7196404"/>
<dbReference type="InterPro" id="IPR030374">
    <property type="entry name" value="PABS"/>
</dbReference>
<evidence type="ECO:0000256" key="3">
    <source>
        <dbReference type="ARBA" id="ARBA00023115"/>
    </source>
</evidence>
<dbReference type="Pfam" id="PF00856">
    <property type="entry name" value="SET"/>
    <property type="match status" value="1"/>
</dbReference>
<dbReference type="RefSeq" id="XP_002177222.1">
    <property type="nucleotide sequence ID" value="XM_002177186.1"/>
</dbReference>
<dbReference type="InterPro" id="IPR029063">
    <property type="entry name" value="SAM-dependent_MTases_sf"/>
</dbReference>
<dbReference type="CDD" id="cd04508">
    <property type="entry name" value="Tudor_SF"/>
    <property type="match status" value="1"/>
</dbReference>
<keyword evidence="9" id="KW-1185">Reference proteome</keyword>
<dbReference type="SUPFAM" id="SSF53335">
    <property type="entry name" value="S-adenosyl-L-methionine-dependent methyltransferases"/>
    <property type="match status" value="1"/>
</dbReference>
<keyword evidence="2 4" id="KW-0808">Transferase</keyword>
<feature type="domain" description="SET" evidence="6">
    <location>
        <begin position="50"/>
        <end position="299"/>
    </location>
</feature>
<evidence type="ECO:0000256" key="4">
    <source>
        <dbReference type="PROSITE-ProRule" id="PRU00354"/>
    </source>
</evidence>
<sequence length="1270" mass="143469">MKPLFKPISWLLLLHLPIVCASENGASSVTIDHGKALVDWIRSKGGFFHSKIELRRFDANDPTSPYGVFANEDISDKELLFEVPRSCLLDAINDYKVGDKIEGFFVNKEWHPATVAAFYPEDDTFDVAYDDGDFESRVPRSSIQWPSSAMNCGTVRSLLREFDLGEESDYAPFTNYLREQPYGQLPSAWSVAGKSLLLEMLGQDLSGKQTLPPFEALDWLTSGWHNLCRGSTDPFAENAAMMVVQRCWDELLIPIYDMVSHRNGRWLNTQSNSVQDGGPVSVTASRKIQAGEELYSTYNFCTDCDARAHWYGTGEILRDYGFVELYPQRWLFPDQKISFDIDEKLNEEGKPTGEMIIHWNGLTATTLDFLEKQIRRLDFFAETELRSRDVEVLDYEWDTINQYHQALSIAMKEAARHLASQSKTGVKTTCSDGEGPCALTSTIYDSLEQEEVEAWAAYRPETCKFKDLFKFDTWSVTEEIKSPYQKIAFFSDPTMKDTCFELDAIVQICTSYRPHYHEMAVHYTARFLDKIQRVLFVGGGDSMLLHDIIKYPSLELVVGLELDQKVTRGAFKYYGAQPHWDNEKVEWWYGDATKSLLMIPKEYFGSFDMVLVDLSETVMSFPVTRDLDVMEALSLLVKPDGIFVKNEYNYFKEMSEIFEHTVHVFYHDVPFVCSQSLMLGSDKVDFLRTPTTDHKVDYVYNLLDSNDSLDNAHDYQRNYTSVHRQISCQKDDEEELGVQERSPGILMIVEVEKATAALDLQSLERSLTSALKQEGLIVLSTVLSEEAGNSIVLIFAEGYVVARSMSQDAYCAFDIQLWSSFEKQDSIRKAVIAAVGSDSVGASSSAYRIVSGGMFGAEKWKSDAKSIGPHMNNLCLDPVEQIRNIPIDDKIVETVLNESMSLVQDESFIIGVLCGQSGQACKSAEILKKQDKIEEVVTLATCLNLAPGAEFAADGLAQMETCEKEVWKLLSGSLSARGKKLRAIVIDEGASSTMARILFRIFRSSRNAKRWLAEDILVQAPTVDHSESWRSVFVDEFRREIFKKEPVYTAEVYFNTTASSLKLSITSAGDEHFVRHLVDFATKAEQSAEVVSEVRSVRGALEFKFFDNYRPSQLFEPDAYDQSSSLEQWNSQKPLGHQTVFQLETEGSETSMSLTTIKESLNSAIRSIVPENTPEVKIEMFTEMGDGCVFVALWAEGNIVALWDGRKHVDLNLFTFIESVEVADTFVLQFGAEDPKLHTVLRDDQPRGTGRVVNFKTDFEPGKSPIWSVA</sequence>
<dbReference type="Gene3D" id="3.90.1410.10">
    <property type="entry name" value="set domain protein methyltransferase, domain 1"/>
    <property type="match status" value="1"/>
</dbReference>
<protein>
    <submittedName>
        <fullName evidence="8">Uncharacterized protein</fullName>
    </submittedName>
</protein>
<dbReference type="PROSITE" id="PS51006">
    <property type="entry name" value="PABS_2"/>
    <property type="match status" value="1"/>
</dbReference>
<keyword evidence="3 4" id="KW-0620">Polyamine biosynthesis</keyword>
<name>B7FPJ4_PHATC</name>
<dbReference type="STRING" id="556484.B7FPJ4"/>
<organism evidence="8 9">
    <name type="scientific">Phaeodactylum tricornutum (strain CCAP 1055/1)</name>
    <dbReference type="NCBI Taxonomy" id="556484"/>
    <lineage>
        <taxon>Eukaryota</taxon>
        <taxon>Sar</taxon>
        <taxon>Stramenopiles</taxon>
        <taxon>Ochrophyta</taxon>
        <taxon>Bacillariophyta</taxon>
        <taxon>Bacillariophyceae</taxon>
        <taxon>Bacillariophycidae</taxon>
        <taxon>Naviculales</taxon>
        <taxon>Phaeodactylaceae</taxon>
        <taxon>Phaeodactylum</taxon>
    </lineage>
</organism>
<dbReference type="SMR" id="B7FPJ4"/>
<evidence type="ECO:0000256" key="2">
    <source>
        <dbReference type="ARBA" id="ARBA00022679"/>
    </source>
</evidence>
<feature type="chain" id="PRO_5002855251" evidence="5">
    <location>
        <begin position="22"/>
        <end position="1270"/>
    </location>
</feature>
<dbReference type="PROSITE" id="PS50280">
    <property type="entry name" value="SET"/>
    <property type="match status" value="1"/>
</dbReference>
<dbReference type="Pfam" id="PF01564">
    <property type="entry name" value="Spermine_synth"/>
    <property type="match status" value="1"/>
</dbReference>
<evidence type="ECO:0000256" key="1">
    <source>
        <dbReference type="ARBA" id="ARBA00007867"/>
    </source>
</evidence>
<dbReference type="PANTHER" id="PTHR43317">
    <property type="entry name" value="THERMOSPERMINE SYNTHASE ACAULIS5"/>
    <property type="match status" value="1"/>
</dbReference>
<dbReference type="GO" id="GO:0006596">
    <property type="term" value="P:polyamine biosynthetic process"/>
    <property type="evidence" value="ECO:0007669"/>
    <property type="project" value="UniProtKB-UniRule"/>
</dbReference>
<evidence type="ECO:0000313" key="8">
    <source>
        <dbReference type="EMBL" id="EEC51685.1"/>
    </source>
</evidence>
<feature type="signal peptide" evidence="5">
    <location>
        <begin position="1"/>
        <end position="21"/>
    </location>
</feature>
<dbReference type="eggNOG" id="KOG1562">
    <property type="taxonomic scope" value="Eukaryota"/>
</dbReference>
<dbReference type="PANTHER" id="PTHR43317:SF1">
    <property type="entry name" value="THERMOSPERMINE SYNTHASE ACAULIS5"/>
    <property type="match status" value="1"/>
</dbReference>
<dbReference type="PaxDb" id="2850-Phatr42788"/>
<evidence type="ECO:0000256" key="5">
    <source>
        <dbReference type="SAM" id="SignalP"/>
    </source>
</evidence>
<dbReference type="AlphaFoldDB" id="B7FPJ4"/>
<dbReference type="InParanoid" id="B7FPJ4"/>
<dbReference type="GO" id="GO:0010487">
    <property type="term" value="F:thermospermine synthase activity"/>
    <property type="evidence" value="ECO:0007669"/>
    <property type="project" value="TreeGrafter"/>
</dbReference>
<reference evidence="8 9" key="1">
    <citation type="journal article" date="2008" name="Nature">
        <title>The Phaeodactylum genome reveals the evolutionary history of diatom genomes.</title>
        <authorList>
            <person name="Bowler C."/>
            <person name="Allen A.E."/>
            <person name="Badger J.H."/>
            <person name="Grimwood J."/>
            <person name="Jabbari K."/>
            <person name="Kuo A."/>
            <person name="Maheswari U."/>
            <person name="Martens C."/>
            <person name="Maumus F."/>
            <person name="Otillar R.P."/>
            <person name="Rayko E."/>
            <person name="Salamov A."/>
            <person name="Vandepoele K."/>
            <person name="Beszteri B."/>
            <person name="Gruber A."/>
            <person name="Heijde M."/>
            <person name="Katinka M."/>
            <person name="Mock T."/>
            <person name="Valentin K."/>
            <person name="Verret F."/>
            <person name="Berges J.A."/>
            <person name="Brownlee C."/>
            <person name="Cadoret J.P."/>
            <person name="Chiovitti A."/>
            <person name="Choi C.J."/>
            <person name="Coesel S."/>
            <person name="De Martino A."/>
            <person name="Detter J.C."/>
            <person name="Durkin C."/>
            <person name="Falciatore A."/>
            <person name="Fournet J."/>
            <person name="Haruta M."/>
            <person name="Huysman M.J."/>
            <person name="Jenkins B.D."/>
            <person name="Jiroutova K."/>
            <person name="Jorgensen R.E."/>
            <person name="Joubert Y."/>
            <person name="Kaplan A."/>
            <person name="Kroger N."/>
            <person name="Kroth P.G."/>
            <person name="La Roche J."/>
            <person name="Lindquist E."/>
            <person name="Lommer M."/>
            <person name="Martin-Jezequel V."/>
            <person name="Lopez P.J."/>
            <person name="Lucas S."/>
            <person name="Mangogna M."/>
            <person name="McGinnis K."/>
            <person name="Medlin L.K."/>
            <person name="Montsant A."/>
            <person name="Oudot-Le Secq M.P."/>
            <person name="Napoli C."/>
            <person name="Obornik M."/>
            <person name="Parker M.S."/>
            <person name="Petit J.L."/>
            <person name="Porcel B.M."/>
            <person name="Poulsen N."/>
            <person name="Robison M."/>
            <person name="Rychlewski L."/>
            <person name="Rynearson T.A."/>
            <person name="Schmutz J."/>
            <person name="Shapiro H."/>
            <person name="Siaut M."/>
            <person name="Stanley M."/>
            <person name="Sussman M.R."/>
            <person name="Taylor A.R."/>
            <person name="Vardi A."/>
            <person name="von Dassow P."/>
            <person name="Vyverman W."/>
            <person name="Willis A."/>
            <person name="Wyrwicz L.S."/>
            <person name="Rokhsar D.S."/>
            <person name="Weissenbach J."/>
            <person name="Armbrust E.V."/>
            <person name="Green B.R."/>
            <person name="Van de Peer Y."/>
            <person name="Grigoriev I.V."/>
        </authorList>
    </citation>
    <scope>NUCLEOTIDE SEQUENCE [LARGE SCALE GENOMIC DNA]</scope>
    <source>
        <strain evidence="8 9">CCAP 1055/1</strain>
    </source>
</reference>
<dbReference type="InterPro" id="IPR046341">
    <property type="entry name" value="SET_dom_sf"/>
</dbReference>
<dbReference type="InterPro" id="IPR001214">
    <property type="entry name" value="SET_dom"/>
</dbReference>
<evidence type="ECO:0000259" key="7">
    <source>
        <dbReference type="PROSITE" id="PS51006"/>
    </source>
</evidence>
<dbReference type="Proteomes" id="UP000000759">
    <property type="component" value="Chromosome 1"/>
</dbReference>
<dbReference type="SUPFAM" id="SSF82199">
    <property type="entry name" value="SET domain"/>
    <property type="match status" value="1"/>
</dbReference>
<dbReference type="OMA" id="AWSENAN"/>
<dbReference type="HOGENOM" id="CLU_264053_0_0_1"/>
<feature type="domain" description="PABS" evidence="7">
    <location>
        <begin position="445"/>
        <end position="690"/>
    </location>
</feature>
<reference evidence="9" key="2">
    <citation type="submission" date="2008-08" db="EMBL/GenBank/DDBJ databases">
        <authorList>
            <consortium name="Diatom Consortium"/>
            <person name="Grigoriev I."/>
            <person name="Grimwood J."/>
            <person name="Kuo A."/>
            <person name="Otillar R.P."/>
            <person name="Salamov A."/>
            <person name="Detter J.C."/>
            <person name="Lindquist E."/>
            <person name="Shapiro H."/>
            <person name="Lucas S."/>
            <person name="Glavina del Rio T."/>
            <person name="Pitluck S."/>
            <person name="Rokhsar D."/>
            <person name="Bowler C."/>
        </authorList>
    </citation>
    <scope>GENOME REANNOTATION</scope>
    <source>
        <strain evidence="9">CCAP 1055/1</strain>
    </source>
</reference>
<dbReference type="Gene3D" id="3.40.50.150">
    <property type="entry name" value="Vaccinia Virus protein VP39"/>
    <property type="match status" value="1"/>
</dbReference>
<proteinExistence type="inferred from homology"/>
<comment type="similarity">
    <text evidence="1">Belongs to the spermidine/spermine synthase family.</text>
</comment>
<dbReference type="OrthoDB" id="39740at2759"/>
<accession>B7FPJ4</accession>
<evidence type="ECO:0000259" key="6">
    <source>
        <dbReference type="PROSITE" id="PS50280"/>
    </source>
</evidence>
<dbReference type="KEGG" id="pti:PHATRDRAFT_42788"/>
<dbReference type="EMBL" id="CM000605">
    <property type="protein sequence ID" value="EEC51685.1"/>
    <property type="molecule type" value="Genomic_DNA"/>
</dbReference>
<gene>
    <name evidence="8" type="ORF">PHATRDRAFT_42788</name>
</gene>
<evidence type="ECO:0000313" key="9">
    <source>
        <dbReference type="Proteomes" id="UP000000759"/>
    </source>
</evidence>
<feature type="active site" description="Proton acceptor" evidence="4">
    <location>
        <position position="613"/>
    </location>
</feature>
<keyword evidence="5" id="KW-0732">Signal</keyword>